<dbReference type="AlphaFoldDB" id="A0A7Y9EUX5"/>
<comment type="caution">
    <text evidence="1">The sequence shown here is derived from an EMBL/GenBank/DDBJ whole genome shotgun (WGS) entry which is preliminary data.</text>
</comment>
<name>A0A7Y9EUX5_9MICO</name>
<evidence type="ECO:0000313" key="1">
    <source>
        <dbReference type="EMBL" id="NYD54418.1"/>
    </source>
</evidence>
<dbReference type="RefSeq" id="WP_179432722.1">
    <property type="nucleotide sequence ID" value="NZ_BAABLC010000001.1"/>
</dbReference>
<keyword evidence="2" id="KW-1185">Reference proteome</keyword>
<protein>
    <submittedName>
        <fullName evidence="1">Uncharacterized protein</fullName>
    </submittedName>
</protein>
<gene>
    <name evidence="1" type="ORF">BKA02_001473</name>
</gene>
<evidence type="ECO:0000313" key="2">
    <source>
        <dbReference type="Proteomes" id="UP000552045"/>
    </source>
</evidence>
<reference evidence="1 2" key="1">
    <citation type="submission" date="2020-07" db="EMBL/GenBank/DDBJ databases">
        <title>Sequencing the genomes of 1000 actinobacteria strains.</title>
        <authorList>
            <person name="Klenk H.-P."/>
        </authorList>
    </citation>
    <scope>NUCLEOTIDE SEQUENCE [LARGE SCALE GENOMIC DNA]</scope>
    <source>
        <strain evidence="1 2">DSM 22185</strain>
    </source>
</reference>
<dbReference type="Proteomes" id="UP000552045">
    <property type="component" value="Unassembled WGS sequence"/>
</dbReference>
<sequence length="183" mass="19251">MGTIMTRGWWRRNAIGLAAVAVLAPATALAVGGYEWYDYFSGRPAAPVVAEDDGELSLGGATWGPVRSTVLDDTTGMTLPADARVIIAAVPVAPDADAASCERPRLVEQATGRQWEEARFDLGIPSSSDEPSSCGGQGPGPFTLYVAYVVPDDATGPFWLDVPTIDAYPSFARFPIDPSTDGS</sequence>
<organism evidence="1 2">
    <name type="scientific">Microbacterium pseudoresistens</name>
    <dbReference type="NCBI Taxonomy" id="640634"/>
    <lineage>
        <taxon>Bacteria</taxon>
        <taxon>Bacillati</taxon>
        <taxon>Actinomycetota</taxon>
        <taxon>Actinomycetes</taxon>
        <taxon>Micrococcales</taxon>
        <taxon>Microbacteriaceae</taxon>
        <taxon>Microbacterium</taxon>
    </lineage>
</organism>
<proteinExistence type="predicted"/>
<dbReference type="EMBL" id="JACCBH010000001">
    <property type="protein sequence ID" value="NYD54418.1"/>
    <property type="molecule type" value="Genomic_DNA"/>
</dbReference>
<accession>A0A7Y9EUX5</accession>